<dbReference type="Proteomes" id="UP000322234">
    <property type="component" value="Unassembled WGS sequence"/>
</dbReference>
<protein>
    <recommendedName>
        <fullName evidence="8">Peptidase S1 domain-containing protein</fullName>
    </recommendedName>
</protein>
<dbReference type="PANTHER" id="PTHR24253">
    <property type="entry name" value="TRANSMEMBRANE PROTEASE SERINE"/>
    <property type="match status" value="1"/>
</dbReference>
<evidence type="ECO:0000259" key="8">
    <source>
        <dbReference type="PROSITE" id="PS50240"/>
    </source>
</evidence>
<comment type="caution">
    <text evidence="9">The sequence shown here is derived from an EMBL/GenBank/DDBJ whole genome shotgun (WGS) entry which is preliminary data.</text>
</comment>
<evidence type="ECO:0000256" key="3">
    <source>
        <dbReference type="ARBA" id="ARBA00022801"/>
    </source>
</evidence>
<dbReference type="GO" id="GO:0006508">
    <property type="term" value="P:proteolysis"/>
    <property type="evidence" value="ECO:0007669"/>
    <property type="project" value="UniProtKB-KW"/>
</dbReference>
<dbReference type="PROSITE" id="PS50240">
    <property type="entry name" value="TRYPSIN_DOM"/>
    <property type="match status" value="2"/>
</dbReference>
<keyword evidence="5" id="KW-1015">Disulfide bond</keyword>
<dbReference type="GO" id="GO:0004252">
    <property type="term" value="F:serine-type endopeptidase activity"/>
    <property type="evidence" value="ECO:0007669"/>
    <property type="project" value="InterPro"/>
</dbReference>
<feature type="region of interest" description="Disordered" evidence="7">
    <location>
        <begin position="444"/>
        <end position="466"/>
    </location>
</feature>
<dbReference type="PRINTS" id="PR00722">
    <property type="entry name" value="CHYMOTRYPSIN"/>
</dbReference>
<evidence type="ECO:0000256" key="5">
    <source>
        <dbReference type="ARBA" id="ARBA00023157"/>
    </source>
</evidence>
<dbReference type="Pfam" id="PF00089">
    <property type="entry name" value="Trypsin"/>
    <property type="match status" value="2"/>
</dbReference>
<dbReference type="SMART" id="SM00020">
    <property type="entry name" value="Tryp_SPc"/>
    <property type="match status" value="2"/>
</dbReference>
<dbReference type="InterPro" id="IPR001254">
    <property type="entry name" value="Trypsin_dom"/>
</dbReference>
<evidence type="ECO:0000256" key="1">
    <source>
        <dbReference type="ARBA" id="ARBA00022670"/>
    </source>
</evidence>
<dbReference type="FunFam" id="2.40.10.10:FF:000024">
    <property type="entry name" value="Serine protease 53"/>
    <property type="match status" value="1"/>
</dbReference>
<evidence type="ECO:0000313" key="10">
    <source>
        <dbReference type="Proteomes" id="UP000322234"/>
    </source>
</evidence>
<dbReference type="InterPro" id="IPR043504">
    <property type="entry name" value="Peptidase_S1_PA_chymotrypsin"/>
</dbReference>
<gene>
    <name evidence="9" type="ORF">E5288_WYG016435</name>
</gene>
<dbReference type="EMBL" id="VBQZ03000028">
    <property type="protein sequence ID" value="MXQ85794.1"/>
    <property type="molecule type" value="Genomic_DNA"/>
</dbReference>
<accession>A0A6B0RCY7</accession>
<dbReference type="AlphaFoldDB" id="A0A6B0RCY7"/>
<feature type="region of interest" description="Disordered" evidence="7">
    <location>
        <begin position="111"/>
        <end position="165"/>
    </location>
</feature>
<keyword evidence="10" id="KW-1185">Reference proteome</keyword>
<feature type="domain" description="Peptidase S1" evidence="8">
    <location>
        <begin position="178"/>
        <end position="417"/>
    </location>
</feature>
<sequence length="754" mass="81090">MMFNSSGNKAGAPAPWTAWAAGGAEALAPPPGPAAAPSRIWLDRVRTEGEGEAQERLRRGRRFRPPPRLLPGSRPGIRVQKAGGDSEDRNMGPAGCVFLLPLLLGISGTDEEEPKDLVKSSKAPPQGPRARGAREGAWCRGEDTGVGRGGGGRVPGQASRPLSSPSAVCGRPAVLSGIVSGLEANVGQWPWQVSIRQGLSHVCAASLISKQWVLTLASCFRSKDTRKYEVLVGSLQVSGYQGSKTTIIPVSRIIPYPDVQGHASSAIAVAELARPLSFSPLVLPICLPTSAVQLKNATSCWVTGWDNSGIFQSMTPPYTLKELKVHLIDLQTCKKYQKESLLRGVEPISEAMICSRFPVGQPDACIARRGDPLMCRVKDFWVLAGVMSWGSNCIGIDEPGVFTNISFYKSWIEKSAVSHADLSATPRDRAPLLSEPSNLPWAAATVPTTHPSLPPEAKAPDTLPSWTAGGTSSPVPLLGPTAALLKSGLFSSWPGRGSEGQDKRTFTFLSPLPLVCGRPVYSGRVVGGKDAAATRWPWQVSLQLSNSHVCGGSLLSDRWIVTAAHCLQMTRIPFLYTVQLGSVDRDNLDEGVILRVSRIVIHPTYSNVSGDIALLRLFSRVTYSSSILPICLSNVKKKRLIIPDSCWVTGWGKLKEEDADYPTILQEAEVPIIKHQKCENIYNPLGSFLPQIQPVIMETMICAGDVKKGKDTCQGDSGGPLACHIDGIWILIGLSSWGRGCVFEILTCLPPKMD</sequence>
<dbReference type="CDD" id="cd00190">
    <property type="entry name" value="Tryp_SPc"/>
    <property type="match status" value="2"/>
</dbReference>
<dbReference type="InterPro" id="IPR009003">
    <property type="entry name" value="Peptidase_S1_PA"/>
</dbReference>
<name>A0A6B0RCY7_9CETA</name>
<feature type="domain" description="Peptidase S1" evidence="8">
    <location>
        <begin position="525"/>
        <end position="741"/>
    </location>
</feature>
<dbReference type="InterPro" id="IPR033116">
    <property type="entry name" value="TRYPSIN_SER"/>
</dbReference>
<dbReference type="PROSITE" id="PS00134">
    <property type="entry name" value="TRYPSIN_HIS"/>
    <property type="match status" value="1"/>
</dbReference>
<keyword evidence="1 6" id="KW-0645">Protease</keyword>
<keyword evidence="4 6" id="KW-0720">Serine protease</keyword>
<dbReference type="SUPFAM" id="SSF50494">
    <property type="entry name" value="Trypsin-like serine proteases"/>
    <property type="match status" value="2"/>
</dbReference>
<dbReference type="FunFam" id="2.40.10.10:FF:000006">
    <property type="entry name" value="Serine proteinase stubble"/>
    <property type="match status" value="1"/>
</dbReference>
<dbReference type="PANTHER" id="PTHR24253:SF162">
    <property type="entry name" value="SERINE PROTEASE 48"/>
    <property type="match status" value="1"/>
</dbReference>
<evidence type="ECO:0000256" key="7">
    <source>
        <dbReference type="SAM" id="MobiDB-lite"/>
    </source>
</evidence>
<evidence type="ECO:0000256" key="6">
    <source>
        <dbReference type="RuleBase" id="RU363034"/>
    </source>
</evidence>
<dbReference type="InterPro" id="IPR001314">
    <property type="entry name" value="Peptidase_S1A"/>
</dbReference>
<proteinExistence type="predicted"/>
<keyword evidence="2" id="KW-0732">Signal</keyword>
<organism evidence="9 10">
    <name type="scientific">Bos mutus</name>
    <name type="common">wild yak</name>
    <dbReference type="NCBI Taxonomy" id="72004"/>
    <lineage>
        <taxon>Eukaryota</taxon>
        <taxon>Metazoa</taxon>
        <taxon>Chordata</taxon>
        <taxon>Craniata</taxon>
        <taxon>Vertebrata</taxon>
        <taxon>Euteleostomi</taxon>
        <taxon>Mammalia</taxon>
        <taxon>Eutheria</taxon>
        <taxon>Laurasiatheria</taxon>
        <taxon>Artiodactyla</taxon>
        <taxon>Ruminantia</taxon>
        <taxon>Pecora</taxon>
        <taxon>Bovidae</taxon>
        <taxon>Bovinae</taxon>
        <taxon>Bos</taxon>
    </lineage>
</organism>
<dbReference type="PROSITE" id="PS00135">
    <property type="entry name" value="TRYPSIN_SER"/>
    <property type="match status" value="1"/>
</dbReference>
<dbReference type="InterPro" id="IPR018114">
    <property type="entry name" value="TRYPSIN_HIS"/>
</dbReference>
<evidence type="ECO:0000256" key="2">
    <source>
        <dbReference type="ARBA" id="ARBA00022729"/>
    </source>
</evidence>
<evidence type="ECO:0000313" key="9">
    <source>
        <dbReference type="EMBL" id="MXQ85794.1"/>
    </source>
</evidence>
<evidence type="ECO:0000256" key="4">
    <source>
        <dbReference type="ARBA" id="ARBA00022825"/>
    </source>
</evidence>
<reference evidence="9" key="1">
    <citation type="submission" date="2019-10" db="EMBL/GenBank/DDBJ databases">
        <title>The sequence and de novo assembly of the wild yak genome.</title>
        <authorList>
            <person name="Liu Y."/>
        </authorList>
    </citation>
    <scope>NUCLEOTIDE SEQUENCE [LARGE SCALE GENOMIC DNA]</scope>
    <source>
        <strain evidence="9">WY2019</strain>
    </source>
</reference>
<feature type="region of interest" description="Disordered" evidence="7">
    <location>
        <begin position="49"/>
        <end position="90"/>
    </location>
</feature>
<dbReference type="Gene3D" id="2.40.10.10">
    <property type="entry name" value="Trypsin-like serine proteases"/>
    <property type="match status" value="3"/>
</dbReference>
<keyword evidence="3 6" id="KW-0378">Hydrolase</keyword>